<dbReference type="AlphaFoldDB" id="A0A3E1RHL4"/>
<dbReference type="EMBL" id="QFZK01000002">
    <property type="protein sequence ID" value="RFO98110.1"/>
    <property type="molecule type" value="Genomic_DNA"/>
</dbReference>
<organism evidence="1 2">
    <name type="scientific">Rhodoferax lacus</name>
    <dbReference type="NCBI Taxonomy" id="2184758"/>
    <lineage>
        <taxon>Bacteria</taxon>
        <taxon>Pseudomonadati</taxon>
        <taxon>Pseudomonadota</taxon>
        <taxon>Betaproteobacteria</taxon>
        <taxon>Burkholderiales</taxon>
        <taxon>Comamonadaceae</taxon>
        <taxon>Rhodoferax</taxon>
    </lineage>
</organism>
<gene>
    <name evidence="1" type="ORF">DIC66_05155</name>
</gene>
<evidence type="ECO:0000313" key="1">
    <source>
        <dbReference type="EMBL" id="RFO98110.1"/>
    </source>
</evidence>
<keyword evidence="2" id="KW-1185">Reference proteome</keyword>
<dbReference type="Proteomes" id="UP000260665">
    <property type="component" value="Unassembled WGS sequence"/>
</dbReference>
<name>A0A3E1RHL4_9BURK</name>
<reference evidence="1 2" key="1">
    <citation type="submission" date="2018-05" db="EMBL/GenBank/DDBJ databases">
        <title>Rhodoferax soyangensis sp.nov., isolated from an oligotrophic freshwater lake.</title>
        <authorList>
            <person name="Park M."/>
        </authorList>
    </citation>
    <scope>NUCLEOTIDE SEQUENCE [LARGE SCALE GENOMIC DNA]</scope>
    <source>
        <strain evidence="1 2">IMCC26218</strain>
    </source>
</reference>
<protein>
    <submittedName>
        <fullName evidence="1">Uncharacterized protein</fullName>
    </submittedName>
</protein>
<sequence length="62" mass="6626">MGQFAQGDTHVVMLVRGNRVLTAGVGETLENTYRIDRIEASKVTLTYLPLGTSQSLSTGGSQ</sequence>
<comment type="caution">
    <text evidence="1">The sequence shown here is derived from an EMBL/GenBank/DDBJ whole genome shotgun (WGS) entry which is preliminary data.</text>
</comment>
<evidence type="ECO:0000313" key="2">
    <source>
        <dbReference type="Proteomes" id="UP000260665"/>
    </source>
</evidence>
<accession>A0A3E1RHL4</accession>
<proteinExistence type="predicted"/>